<dbReference type="PANTHER" id="PTHR45801">
    <property type="entry name" value="OS07G0101800 PROTEIN"/>
    <property type="match status" value="1"/>
</dbReference>
<dbReference type="GO" id="GO:0008270">
    <property type="term" value="F:zinc ion binding"/>
    <property type="evidence" value="ECO:0007669"/>
    <property type="project" value="UniProtKB-KW"/>
</dbReference>
<dbReference type="SUPFAM" id="SSF57667">
    <property type="entry name" value="beta-beta-alpha zinc fingers"/>
    <property type="match status" value="1"/>
</dbReference>
<keyword evidence="6" id="KW-0804">Transcription</keyword>
<dbReference type="Gene3D" id="3.30.160.60">
    <property type="entry name" value="Classic Zinc Finger"/>
    <property type="match status" value="1"/>
</dbReference>
<reference evidence="11" key="1">
    <citation type="submission" date="2009-08" db="EMBL/GenBank/DDBJ databases">
        <authorList>
            <person name="Cheung F."/>
            <person name="Xiao Y."/>
            <person name="Chan A."/>
            <person name="Moskal W."/>
            <person name="Town C.D."/>
        </authorList>
    </citation>
    <scope>NUCLEOTIDE SEQUENCE</scope>
</reference>
<sequence>MSYCNFPFALQTKMEFNSQNPKKSEIRWSPDNQGGPGQGKSYSCYLCKRGFSNAQALGGHMNIHRKDRAAKLKQSSEENLLSLDISIKATSDHPNDPSDFEEKILFRLGAGEEKHPRNHKYPFNFFPRKDDHHDHAPQIPHLPSFVLGQMVEEKKAELDLELRLGLHPRESATLNTRSFF</sequence>
<dbReference type="KEGG" id="gmx:100527901"/>
<dbReference type="EMBL" id="BT092791">
    <property type="protein sequence ID" value="ACU17109.1"/>
    <property type="molecule type" value="mRNA"/>
</dbReference>
<keyword evidence="7" id="KW-0539">Nucleus</keyword>
<keyword evidence="3 8" id="KW-0863">Zinc-finger</keyword>
<protein>
    <recommendedName>
        <fullName evidence="10">C2H2-type domain-containing protein</fullName>
    </recommendedName>
</protein>
<dbReference type="InterPro" id="IPR036236">
    <property type="entry name" value="Znf_C2H2_sf"/>
</dbReference>
<evidence type="ECO:0000256" key="1">
    <source>
        <dbReference type="ARBA" id="ARBA00004123"/>
    </source>
</evidence>
<dbReference type="OrthoDB" id="780709at2759"/>
<dbReference type="PANTHER" id="PTHR45801:SF111">
    <property type="entry name" value="C2H2 AND C2HC ZINC FINGERS SUPERFAMILY PROTEIN"/>
    <property type="match status" value="1"/>
</dbReference>
<dbReference type="AlphaFoldDB" id="C6T5S7"/>
<dbReference type="PROSITE" id="PS00028">
    <property type="entry name" value="ZINC_FINGER_C2H2_1"/>
    <property type="match status" value="1"/>
</dbReference>
<dbReference type="GO" id="GO:0005634">
    <property type="term" value="C:nucleus"/>
    <property type="evidence" value="ECO:0007669"/>
    <property type="project" value="UniProtKB-SubCell"/>
</dbReference>
<dbReference type="PROSITE" id="PS50157">
    <property type="entry name" value="ZINC_FINGER_C2H2_2"/>
    <property type="match status" value="1"/>
</dbReference>
<evidence type="ECO:0000256" key="7">
    <source>
        <dbReference type="ARBA" id="ARBA00023242"/>
    </source>
</evidence>
<evidence type="ECO:0000256" key="5">
    <source>
        <dbReference type="ARBA" id="ARBA00023015"/>
    </source>
</evidence>
<dbReference type="InterPro" id="IPR013087">
    <property type="entry name" value="Znf_C2H2_type"/>
</dbReference>
<accession>C6T5S7</accession>
<dbReference type="InterPro" id="IPR052426">
    <property type="entry name" value="Plant_dev_regulator"/>
</dbReference>
<keyword evidence="2" id="KW-0479">Metal-binding</keyword>
<dbReference type="GeneID" id="100527901"/>
<evidence type="ECO:0000256" key="8">
    <source>
        <dbReference type="PROSITE-ProRule" id="PRU00042"/>
    </source>
</evidence>
<evidence type="ECO:0000256" key="4">
    <source>
        <dbReference type="ARBA" id="ARBA00022833"/>
    </source>
</evidence>
<evidence type="ECO:0000256" key="3">
    <source>
        <dbReference type="ARBA" id="ARBA00022771"/>
    </source>
</evidence>
<evidence type="ECO:0000256" key="9">
    <source>
        <dbReference type="SAM" id="MobiDB-lite"/>
    </source>
</evidence>
<dbReference type="RefSeq" id="NP_001235396.2">
    <property type="nucleotide sequence ID" value="NM_001248467.3"/>
</dbReference>
<name>C6T5S7_SOYBN</name>
<keyword evidence="5" id="KW-0805">Transcription regulation</keyword>
<evidence type="ECO:0000259" key="10">
    <source>
        <dbReference type="PROSITE" id="PS50157"/>
    </source>
</evidence>
<comment type="subcellular location">
    <subcellularLocation>
        <location evidence="1">Nucleus</location>
    </subcellularLocation>
</comment>
<organism evidence="11">
    <name type="scientific">Glycine max</name>
    <name type="common">Soybean</name>
    <name type="synonym">Glycine hispida</name>
    <dbReference type="NCBI Taxonomy" id="3847"/>
    <lineage>
        <taxon>Eukaryota</taxon>
        <taxon>Viridiplantae</taxon>
        <taxon>Streptophyta</taxon>
        <taxon>Embryophyta</taxon>
        <taxon>Tracheophyta</taxon>
        <taxon>Spermatophyta</taxon>
        <taxon>Magnoliopsida</taxon>
        <taxon>eudicotyledons</taxon>
        <taxon>Gunneridae</taxon>
        <taxon>Pentapetalae</taxon>
        <taxon>rosids</taxon>
        <taxon>fabids</taxon>
        <taxon>Fabales</taxon>
        <taxon>Fabaceae</taxon>
        <taxon>Papilionoideae</taxon>
        <taxon>50 kb inversion clade</taxon>
        <taxon>NPAAA clade</taxon>
        <taxon>indigoferoid/millettioid clade</taxon>
        <taxon>Phaseoleae</taxon>
        <taxon>Glycine</taxon>
        <taxon>Glycine subgen. Soja</taxon>
    </lineage>
</organism>
<proteinExistence type="evidence at transcript level"/>
<evidence type="ECO:0000256" key="2">
    <source>
        <dbReference type="ARBA" id="ARBA00022723"/>
    </source>
</evidence>
<feature type="domain" description="C2H2-type" evidence="10">
    <location>
        <begin position="42"/>
        <end position="69"/>
    </location>
</feature>
<keyword evidence="4" id="KW-0862">Zinc</keyword>
<evidence type="ECO:0000313" key="11">
    <source>
        <dbReference type="EMBL" id="ACU17109.1"/>
    </source>
</evidence>
<evidence type="ECO:0000256" key="6">
    <source>
        <dbReference type="ARBA" id="ARBA00023163"/>
    </source>
</evidence>
<feature type="region of interest" description="Disordered" evidence="9">
    <location>
        <begin position="17"/>
        <end position="36"/>
    </location>
</feature>